<sequence>MNWDTYGRTGVDIASNVTSLAFSSVKGATKLGFSLTRAIATGTAGLTGSVVDKALFGGNTVTSPILGNAVHGAFSFVEKLTMAPIHFSEYITTTSLFAAHSSINALSAFFPGSSDASFSLASFITLIRRHWNDPTTGEYLPAKQHGLAHVARATVAWATIQGATQEWQERRWMAHLQELHLNAPPRRQNVESLRRRRGSRVRVTSDVILPGAHAQIIAADIGCAVTAAPPRAQSIYLKPKTRAKPIVVVSRLRPLDPVMSLPELKATLRRLSKLVLAGYGGASLLFFGVSPSTAHGSTSANAPSDNMVEQRQLATAIEASEAEAAGDFDAAGEAVQTNTQYSWWDVLLGKHDQEIFERAANSPDEVTKGIKEQMARTRTTAVIGSEHLMPRFWVLTDHSRRQVVLVLRGTMSLNEIAADLTCEPAEFTPARTTSQDTSTIRVPGGLGVLDENATETTTRVLFPTISTDDIDTDDGAPVKYHAHSGMLRLAHAMGDIGKPVQVAVQEALHHNLDYDLVLCGHSLGAGVAALLGLMWADPVTCLTVATSGLPTRRRVSVYCFAPPTVTSLPLCRLARSLVTSFVYSRDVVSRLSLGSMLDLKCAAMWLCEPDSHGTGRLYHSVAAQAVADQDWFVAARTALEANMRMVNMYPPGRVLWAIRDGDLHPFHRSTPAEPNRLRLFEVLAVDKVFNQIVFAKDMLTAHMPHQYDRALHELL</sequence>
<dbReference type="GO" id="GO:0016298">
    <property type="term" value="F:lipase activity"/>
    <property type="evidence" value="ECO:0007669"/>
    <property type="project" value="TreeGrafter"/>
</dbReference>
<dbReference type="PANTHER" id="PTHR45792">
    <property type="entry name" value="DIACYLGLYCEROL LIPASE HOMOLOG-RELATED"/>
    <property type="match status" value="1"/>
</dbReference>
<accession>A0A0D6ZZ57</accession>
<evidence type="ECO:0000256" key="10">
    <source>
        <dbReference type="ARBA" id="ARBA00022989"/>
    </source>
</evidence>
<evidence type="ECO:0000259" key="15">
    <source>
        <dbReference type="Pfam" id="PF01764"/>
    </source>
</evidence>
<keyword evidence="5" id="KW-0812">Transmembrane</keyword>
<keyword evidence="17" id="KW-1185">Reference proteome</keyword>
<organism evidence="16 17">
    <name type="scientific">Fistulina hepatica ATCC 64428</name>
    <dbReference type="NCBI Taxonomy" id="1128425"/>
    <lineage>
        <taxon>Eukaryota</taxon>
        <taxon>Fungi</taxon>
        <taxon>Dikarya</taxon>
        <taxon>Basidiomycota</taxon>
        <taxon>Agaricomycotina</taxon>
        <taxon>Agaricomycetes</taxon>
        <taxon>Agaricomycetidae</taxon>
        <taxon>Agaricales</taxon>
        <taxon>Fistulinaceae</taxon>
        <taxon>Fistulina</taxon>
    </lineage>
</organism>
<evidence type="ECO:0000256" key="7">
    <source>
        <dbReference type="ARBA" id="ARBA00022801"/>
    </source>
</evidence>
<dbReference type="GO" id="GO:0019369">
    <property type="term" value="P:arachidonate metabolic process"/>
    <property type="evidence" value="ECO:0007669"/>
    <property type="project" value="TreeGrafter"/>
</dbReference>
<protein>
    <recommendedName>
        <fullName evidence="14">sn-1-specific diacylglycerol lipase</fullName>
        <ecNumber evidence="14">3.1.1.116</ecNumber>
    </recommendedName>
</protein>
<proteinExistence type="predicted"/>
<dbReference type="GO" id="GO:0046340">
    <property type="term" value="P:diacylglycerol catabolic process"/>
    <property type="evidence" value="ECO:0007669"/>
    <property type="project" value="TreeGrafter"/>
</dbReference>
<dbReference type="InterPro" id="IPR029058">
    <property type="entry name" value="AB_hydrolase_fold"/>
</dbReference>
<evidence type="ECO:0000256" key="1">
    <source>
        <dbReference type="ARBA" id="ARBA00001913"/>
    </source>
</evidence>
<dbReference type="InterPro" id="IPR052214">
    <property type="entry name" value="DAG_Lipase-Related"/>
</dbReference>
<name>A0A0D6ZZ57_9AGAR</name>
<dbReference type="AlphaFoldDB" id="A0A0D6ZZ57"/>
<keyword evidence="6" id="KW-0479">Metal-binding</keyword>
<dbReference type="OrthoDB" id="438440at2759"/>
<evidence type="ECO:0000256" key="6">
    <source>
        <dbReference type="ARBA" id="ARBA00022723"/>
    </source>
</evidence>
<evidence type="ECO:0000313" key="17">
    <source>
        <dbReference type="Proteomes" id="UP000054144"/>
    </source>
</evidence>
<dbReference type="SUPFAM" id="SSF53474">
    <property type="entry name" value="alpha/beta-Hydrolases"/>
    <property type="match status" value="1"/>
</dbReference>
<dbReference type="EC" id="3.1.1.116" evidence="14"/>
<keyword evidence="8" id="KW-0106">Calcium</keyword>
<evidence type="ECO:0000256" key="9">
    <source>
        <dbReference type="ARBA" id="ARBA00022963"/>
    </source>
</evidence>
<dbReference type="CDD" id="cd00519">
    <property type="entry name" value="Lipase_3"/>
    <property type="match status" value="1"/>
</dbReference>
<dbReference type="Proteomes" id="UP000054144">
    <property type="component" value="Unassembled WGS sequence"/>
</dbReference>
<keyword evidence="10" id="KW-1133">Transmembrane helix</keyword>
<comment type="cofactor">
    <cofactor evidence="1">
        <name>Ca(2+)</name>
        <dbReference type="ChEBI" id="CHEBI:29108"/>
    </cofactor>
</comment>
<evidence type="ECO:0000256" key="11">
    <source>
        <dbReference type="ARBA" id="ARBA00023098"/>
    </source>
</evidence>
<evidence type="ECO:0000256" key="12">
    <source>
        <dbReference type="ARBA" id="ARBA00023136"/>
    </source>
</evidence>
<dbReference type="PANTHER" id="PTHR45792:SF8">
    <property type="entry name" value="DIACYLGLYCEROL LIPASE-ALPHA"/>
    <property type="match status" value="1"/>
</dbReference>
<keyword evidence="7 16" id="KW-0378">Hydrolase</keyword>
<evidence type="ECO:0000256" key="8">
    <source>
        <dbReference type="ARBA" id="ARBA00022837"/>
    </source>
</evidence>
<evidence type="ECO:0000313" key="16">
    <source>
        <dbReference type="EMBL" id="KIY43107.1"/>
    </source>
</evidence>
<comment type="catalytic activity">
    <reaction evidence="13">
        <text>a 1,2-diacyl-sn-glycerol + H2O = a 2-acylglycerol + a fatty acid + H(+)</text>
        <dbReference type="Rhea" id="RHEA:33275"/>
        <dbReference type="ChEBI" id="CHEBI:15377"/>
        <dbReference type="ChEBI" id="CHEBI:15378"/>
        <dbReference type="ChEBI" id="CHEBI:17389"/>
        <dbReference type="ChEBI" id="CHEBI:17815"/>
        <dbReference type="ChEBI" id="CHEBI:28868"/>
        <dbReference type="EC" id="3.1.1.116"/>
    </reaction>
    <physiologicalReaction direction="left-to-right" evidence="13">
        <dbReference type="Rhea" id="RHEA:33276"/>
    </physiologicalReaction>
</comment>
<evidence type="ECO:0000256" key="5">
    <source>
        <dbReference type="ARBA" id="ARBA00022692"/>
    </source>
</evidence>
<dbReference type="Pfam" id="PF01764">
    <property type="entry name" value="Lipase_3"/>
    <property type="match status" value="1"/>
</dbReference>
<feature type="domain" description="Fungal lipase-type" evidence="15">
    <location>
        <begin position="405"/>
        <end position="593"/>
    </location>
</feature>
<keyword evidence="11" id="KW-0443">Lipid metabolism</keyword>
<evidence type="ECO:0000256" key="2">
    <source>
        <dbReference type="ARBA" id="ARBA00004651"/>
    </source>
</evidence>
<comment type="subcellular location">
    <subcellularLocation>
        <location evidence="2">Cell membrane</location>
        <topology evidence="2">Multi-pass membrane protein</topology>
    </subcellularLocation>
</comment>
<gene>
    <name evidence="16" type="ORF">FISHEDRAFT_62956</name>
</gene>
<keyword evidence="4" id="KW-0597">Phosphoprotein</keyword>
<evidence type="ECO:0000256" key="3">
    <source>
        <dbReference type="ARBA" id="ARBA00022475"/>
    </source>
</evidence>
<dbReference type="Gene3D" id="3.40.50.1820">
    <property type="entry name" value="alpha/beta hydrolase"/>
    <property type="match status" value="1"/>
</dbReference>
<keyword evidence="3" id="KW-1003">Cell membrane</keyword>
<evidence type="ECO:0000256" key="4">
    <source>
        <dbReference type="ARBA" id="ARBA00022553"/>
    </source>
</evidence>
<dbReference type="InterPro" id="IPR002921">
    <property type="entry name" value="Fungal_lipase-type"/>
</dbReference>
<dbReference type="EMBL" id="KN882118">
    <property type="protein sequence ID" value="KIY43107.1"/>
    <property type="molecule type" value="Genomic_DNA"/>
</dbReference>
<reference evidence="16 17" key="1">
    <citation type="journal article" date="2015" name="Fungal Genet. Biol.">
        <title>Evolution of novel wood decay mechanisms in Agaricales revealed by the genome sequences of Fistulina hepatica and Cylindrobasidium torrendii.</title>
        <authorList>
            <person name="Floudas D."/>
            <person name="Held B.W."/>
            <person name="Riley R."/>
            <person name="Nagy L.G."/>
            <person name="Koehler G."/>
            <person name="Ransdell A.S."/>
            <person name="Younus H."/>
            <person name="Chow J."/>
            <person name="Chiniquy J."/>
            <person name="Lipzen A."/>
            <person name="Tritt A."/>
            <person name="Sun H."/>
            <person name="Haridas S."/>
            <person name="LaButti K."/>
            <person name="Ohm R.A."/>
            <person name="Kues U."/>
            <person name="Blanchette R.A."/>
            <person name="Grigoriev I.V."/>
            <person name="Minto R.E."/>
            <person name="Hibbett D.S."/>
        </authorList>
    </citation>
    <scope>NUCLEOTIDE SEQUENCE [LARGE SCALE GENOMIC DNA]</scope>
    <source>
        <strain evidence="16 17">ATCC 64428</strain>
    </source>
</reference>
<dbReference type="GO" id="GO:0046872">
    <property type="term" value="F:metal ion binding"/>
    <property type="evidence" value="ECO:0007669"/>
    <property type="project" value="UniProtKB-KW"/>
</dbReference>
<dbReference type="GO" id="GO:0005886">
    <property type="term" value="C:plasma membrane"/>
    <property type="evidence" value="ECO:0007669"/>
    <property type="project" value="UniProtKB-SubCell"/>
</dbReference>
<evidence type="ECO:0000256" key="14">
    <source>
        <dbReference type="ARBA" id="ARBA00026104"/>
    </source>
</evidence>
<keyword evidence="12" id="KW-0472">Membrane</keyword>
<evidence type="ECO:0000256" key="13">
    <source>
        <dbReference type="ARBA" id="ARBA00024531"/>
    </source>
</evidence>
<keyword evidence="9" id="KW-0442">Lipid degradation</keyword>